<dbReference type="RefSeq" id="WP_219202411.1">
    <property type="nucleotide sequence ID" value="NZ_JAHWQX010000003.1"/>
</dbReference>
<evidence type="ECO:0000313" key="2">
    <source>
        <dbReference type="Proteomes" id="UP001430804"/>
    </source>
</evidence>
<proteinExistence type="predicted"/>
<sequence length="51" mass="5479">MPTVLTHNILVTPGLQGPHDGTDPQGTFALDQRQVHAVVIDDTHAARHGRS</sequence>
<comment type="caution">
    <text evidence="1">The sequence shown here is derived from an EMBL/GenBank/DDBJ whole genome shotgun (WGS) entry which is preliminary data.</text>
</comment>
<name>A0ABS6WR17_9HYPH</name>
<dbReference type="Proteomes" id="UP001430804">
    <property type="component" value="Unassembled WGS sequence"/>
</dbReference>
<gene>
    <name evidence="1" type="ORF">KY465_14165</name>
</gene>
<reference evidence="1" key="1">
    <citation type="submission" date="2021-07" db="EMBL/GenBank/DDBJ databases">
        <title>Pseudohoeflea marina sp. nov. a polyhydroxyalcanoate-producing bacterium.</title>
        <authorList>
            <person name="Zheng W."/>
            <person name="Yu S."/>
            <person name="Huang Y."/>
        </authorList>
    </citation>
    <scope>NUCLEOTIDE SEQUENCE</scope>
    <source>
        <strain evidence="1">DP4N28-3</strain>
    </source>
</reference>
<keyword evidence="2" id="KW-1185">Reference proteome</keyword>
<accession>A0ABS6WR17</accession>
<protein>
    <submittedName>
        <fullName evidence="1">Uncharacterized protein</fullName>
    </submittedName>
</protein>
<evidence type="ECO:0000313" key="1">
    <source>
        <dbReference type="EMBL" id="MBW3098424.1"/>
    </source>
</evidence>
<dbReference type="EMBL" id="JAHWQX010000003">
    <property type="protein sequence ID" value="MBW3098424.1"/>
    <property type="molecule type" value="Genomic_DNA"/>
</dbReference>
<organism evidence="1 2">
    <name type="scientific">Pseudohoeflea coraliihabitans</name>
    <dbReference type="NCBI Taxonomy" id="2860393"/>
    <lineage>
        <taxon>Bacteria</taxon>
        <taxon>Pseudomonadati</taxon>
        <taxon>Pseudomonadota</taxon>
        <taxon>Alphaproteobacteria</taxon>
        <taxon>Hyphomicrobiales</taxon>
        <taxon>Rhizobiaceae</taxon>
        <taxon>Pseudohoeflea</taxon>
    </lineage>
</organism>